<dbReference type="PANTHER" id="PTHR15818:SF2">
    <property type="entry name" value="G-PATCH DOMAIN AND KOW MOTIFS-CONTAINING PROTEIN"/>
    <property type="match status" value="1"/>
</dbReference>
<comment type="caution">
    <text evidence="5">The sequence shown here is derived from an EMBL/GenBank/DDBJ whole genome shotgun (WGS) entry which is preliminary data.</text>
</comment>
<reference evidence="5 6" key="1">
    <citation type="journal article" date="2023" name="BMC Biotechnol.">
        <title>Vitis rotundifolia cv Carlos genome sequencing.</title>
        <authorList>
            <person name="Huff M."/>
            <person name="Hulse-Kemp A."/>
            <person name="Scheffler B."/>
            <person name="Youngblood R."/>
            <person name="Simpson S."/>
            <person name="Babiker E."/>
            <person name="Staton M."/>
        </authorList>
    </citation>
    <scope>NUCLEOTIDE SEQUENCE [LARGE SCALE GENOMIC DNA]</scope>
    <source>
        <tissue evidence="5">Leaf</tissue>
    </source>
</reference>
<evidence type="ECO:0000259" key="4">
    <source>
        <dbReference type="PROSITE" id="PS50174"/>
    </source>
</evidence>
<feature type="region of interest" description="Disordered" evidence="3">
    <location>
        <begin position="53"/>
        <end position="74"/>
    </location>
</feature>
<feature type="compositionally biased region" description="Basic and acidic residues" evidence="3">
    <location>
        <begin position="56"/>
        <end position="68"/>
    </location>
</feature>
<evidence type="ECO:0000256" key="3">
    <source>
        <dbReference type="SAM" id="MobiDB-lite"/>
    </source>
</evidence>
<proteinExistence type="predicted"/>
<feature type="domain" description="G-patch" evidence="4">
    <location>
        <begin position="153"/>
        <end position="199"/>
    </location>
</feature>
<dbReference type="InterPro" id="IPR026822">
    <property type="entry name" value="Spp2/MOS2_G-patch"/>
</dbReference>
<dbReference type="InterPro" id="IPR045166">
    <property type="entry name" value="Spp2-like"/>
</dbReference>
<gene>
    <name evidence="5" type="ORF">PVL29_011205</name>
</gene>
<sequence length="420" mass="47698">MKLSFSLSSSNSKPVSRKPNVKRSDDDAPPHVYVTEFDASKTLADTQTKRLIVPPKENEWRPEKKMKNLDLPLQSTTESTDIRFELESSDAAAGDSSMSYGLNLRENSKSENEVAAANHPDESVEATLLKKLKQDLRRLPDDQTLDDFAEVPVEGFGAALLAGYGWTEGRGIGRNRKEDVKIVEYNRSFAKQGFAFFSSAQKENSDSKIRANNAAESKEDENLKKSKDERRRDEKRDSLSIHRERREKEDKRRREEGPRGERLKHENGLSKKSSSRREEERSSRREEGRSIRREVEKITPWLTSHIRVRVISKDFKGGRFYLKKAEILDVVGPTTCDISMDESRELIQGVDQELLETALPRRGGPVLVLFGKHKGAYGSLVERDSEQETGVVRDADSHALLNVRLEQIAEYVGDPSYIGY</sequence>
<feature type="compositionally biased region" description="Basic and acidic residues" evidence="3">
    <location>
        <begin position="216"/>
        <end position="290"/>
    </location>
</feature>
<comment type="subcellular location">
    <subcellularLocation>
        <location evidence="1">Nucleus</location>
    </subcellularLocation>
</comment>
<dbReference type="Gene3D" id="2.30.30.140">
    <property type="match status" value="1"/>
</dbReference>
<name>A0AA38ZPG4_VITRO</name>
<evidence type="ECO:0000256" key="2">
    <source>
        <dbReference type="ARBA" id="ARBA00023242"/>
    </source>
</evidence>
<evidence type="ECO:0000313" key="6">
    <source>
        <dbReference type="Proteomes" id="UP001168098"/>
    </source>
</evidence>
<dbReference type="GO" id="GO:0005681">
    <property type="term" value="C:spliceosomal complex"/>
    <property type="evidence" value="ECO:0007669"/>
    <property type="project" value="TreeGrafter"/>
</dbReference>
<accession>A0AA38ZPG4</accession>
<keyword evidence="2" id="KW-0539">Nucleus</keyword>
<dbReference type="Pfam" id="PF25088">
    <property type="entry name" value="GPKOW_C"/>
    <property type="match status" value="1"/>
</dbReference>
<dbReference type="PROSITE" id="PS50174">
    <property type="entry name" value="G_PATCH"/>
    <property type="match status" value="1"/>
</dbReference>
<dbReference type="Proteomes" id="UP001168098">
    <property type="component" value="Unassembled WGS sequence"/>
</dbReference>
<dbReference type="InterPro" id="IPR000467">
    <property type="entry name" value="G_patch_dom"/>
</dbReference>
<dbReference type="EMBL" id="JARBHA010000009">
    <property type="protein sequence ID" value="KAJ9691993.1"/>
    <property type="molecule type" value="Genomic_DNA"/>
</dbReference>
<evidence type="ECO:0000256" key="1">
    <source>
        <dbReference type="ARBA" id="ARBA00004123"/>
    </source>
</evidence>
<protein>
    <recommendedName>
        <fullName evidence="4">G-patch domain-containing protein</fullName>
    </recommendedName>
</protein>
<feature type="region of interest" description="Disordered" evidence="3">
    <location>
        <begin position="200"/>
        <end position="290"/>
    </location>
</feature>
<dbReference type="GO" id="GO:0003676">
    <property type="term" value="F:nucleic acid binding"/>
    <property type="evidence" value="ECO:0007669"/>
    <property type="project" value="InterPro"/>
</dbReference>
<feature type="region of interest" description="Disordered" evidence="3">
    <location>
        <begin position="1"/>
        <end position="31"/>
    </location>
</feature>
<evidence type="ECO:0000313" key="5">
    <source>
        <dbReference type="EMBL" id="KAJ9691993.1"/>
    </source>
</evidence>
<dbReference type="PANTHER" id="PTHR15818">
    <property type="entry name" value="G PATCH AND KOW-CONTAINING"/>
    <property type="match status" value="1"/>
</dbReference>
<dbReference type="Pfam" id="PF12656">
    <property type="entry name" value="G-patch_2"/>
    <property type="match status" value="1"/>
</dbReference>
<keyword evidence="6" id="KW-1185">Reference proteome</keyword>
<feature type="compositionally biased region" description="Low complexity" evidence="3">
    <location>
        <begin position="1"/>
        <end position="14"/>
    </location>
</feature>
<dbReference type="AlphaFoldDB" id="A0AA38ZPG4"/>
<dbReference type="GO" id="GO:0000398">
    <property type="term" value="P:mRNA splicing, via spliceosome"/>
    <property type="evidence" value="ECO:0007669"/>
    <property type="project" value="InterPro"/>
</dbReference>
<organism evidence="5 6">
    <name type="scientific">Vitis rotundifolia</name>
    <name type="common">Muscadine grape</name>
    <dbReference type="NCBI Taxonomy" id="103349"/>
    <lineage>
        <taxon>Eukaryota</taxon>
        <taxon>Viridiplantae</taxon>
        <taxon>Streptophyta</taxon>
        <taxon>Embryophyta</taxon>
        <taxon>Tracheophyta</taxon>
        <taxon>Spermatophyta</taxon>
        <taxon>Magnoliopsida</taxon>
        <taxon>eudicotyledons</taxon>
        <taxon>Gunneridae</taxon>
        <taxon>Pentapetalae</taxon>
        <taxon>rosids</taxon>
        <taxon>Vitales</taxon>
        <taxon>Vitaceae</taxon>
        <taxon>Viteae</taxon>
        <taxon>Vitis</taxon>
    </lineage>
</organism>